<name>A0A6G6Y2U1_9SPHN</name>
<dbReference type="KEGG" id="spzr:G5C33_05045"/>
<proteinExistence type="predicted"/>
<keyword evidence="2" id="KW-1185">Reference proteome</keyword>
<evidence type="ECO:0000313" key="1">
    <source>
        <dbReference type="EMBL" id="QIG79219.1"/>
    </source>
</evidence>
<dbReference type="Proteomes" id="UP000501568">
    <property type="component" value="Chromosome"/>
</dbReference>
<evidence type="ECO:0000313" key="2">
    <source>
        <dbReference type="Proteomes" id="UP000501568"/>
    </source>
</evidence>
<protein>
    <submittedName>
        <fullName evidence="1">Copper chaperone PCu(A)C</fullName>
    </submittedName>
</protein>
<dbReference type="InterPro" id="IPR058248">
    <property type="entry name" value="Lxx211020-like"/>
</dbReference>
<dbReference type="EMBL" id="CP049109">
    <property type="protein sequence ID" value="QIG79219.1"/>
    <property type="molecule type" value="Genomic_DNA"/>
</dbReference>
<organism evidence="1 2">
    <name type="scientific">Stakelama tenebrarum</name>
    <dbReference type="NCBI Taxonomy" id="2711215"/>
    <lineage>
        <taxon>Bacteria</taxon>
        <taxon>Pseudomonadati</taxon>
        <taxon>Pseudomonadota</taxon>
        <taxon>Alphaproteobacteria</taxon>
        <taxon>Sphingomonadales</taxon>
        <taxon>Sphingomonadaceae</taxon>
        <taxon>Stakelama</taxon>
    </lineage>
</organism>
<dbReference type="Gene3D" id="2.60.40.1890">
    <property type="entry name" value="PCu(A)C copper chaperone"/>
    <property type="match status" value="1"/>
</dbReference>
<dbReference type="Pfam" id="PF04314">
    <property type="entry name" value="PCuAC"/>
    <property type="match status" value="1"/>
</dbReference>
<dbReference type="PROSITE" id="PS51257">
    <property type="entry name" value="PROKAR_LIPOPROTEIN"/>
    <property type="match status" value="1"/>
</dbReference>
<sequence length="177" mass="18317">MESPVMRPLLAPLAAAAMLLSGCQQRDKALEVHEAWVKLPAVPGNPGAAYFTIDGGSEGAVLVKVAAPFALRSEMHESMAMDAPGGEHMTGRMGEHMNGQMGDHMAGAMTMAPIADVPVPAHGTLAFAPGGRHVMLYDISPDVKPGDSVPLRFEFAQGAPIAIEATVLAAGDPIPAD</sequence>
<dbReference type="SUPFAM" id="SSF110087">
    <property type="entry name" value="DR1885-like metal-binding protein"/>
    <property type="match status" value="1"/>
</dbReference>
<gene>
    <name evidence="1" type="ORF">G5C33_05045</name>
</gene>
<reference evidence="1 2" key="1">
    <citation type="submission" date="2020-02" db="EMBL/GenBank/DDBJ databases">
        <authorList>
            <person name="Zheng R.K."/>
            <person name="Sun C.M."/>
        </authorList>
    </citation>
    <scope>NUCLEOTIDE SEQUENCE [LARGE SCALE GENOMIC DNA]</scope>
    <source>
        <strain evidence="2">zrk23</strain>
    </source>
</reference>
<accession>A0A6G6Y2U1</accession>
<dbReference type="InterPro" id="IPR036182">
    <property type="entry name" value="PCuAC_sf"/>
</dbReference>
<dbReference type="InterPro" id="IPR007410">
    <property type="entry name" value="LpqE-like"/>
</dbReference>
<dbReference type="PANTHER" id="PTHR36302:SF1">
    <property type="entry name" value="COPPER CHAPERONE PCU(A)C"/>
    <property type="match status" value="1"/>
</dbReference>
<dbReference type="AlphaFoldDB" id="A0A6G6Y2U1"/>
<dbReference type="PANTHER" id="PTHR36302">
    <property type="entry name" value="BLR7088 PROTEIN"/>
    <property type="match status" value="1"/>
</dbReference>